<dbReference type="STRING" id="153496.A0U89_00415"/>
<dbReference type="OrthoDB" id="2220917at2"/>
<evidence type="ECO:0000313" key="2">
    <source>
        <dbReference type="Proteomes" id="UP000179145"/>
    </source>
</evidence>
<dbReference type="Proteomes" id="UP000179145">
    <property type="component" value="Chromosome"/>
</dbReference>
<organism evidence="1 2">
    <name type="scientific">Kozakia baliensis</name>
    <dbReference type="NCBI Taxonomy" id="153496"/>
    <lineage>
        <taxon>Bacteria</taxon>
        <taxon>Pseudomonadati</taxon>
        <taxon>Pseudomonadota</taxon>
        <taxon>Alphaproteobacteria</taxon>
        <taxon>Acetobacterales</taxon>
        <taxon>Acetobacteraceae</taxon>
        <taxon>Kozakia</taxon>
    </lineage>
</organism>
<proteinExistence type="predicted"/>
<dbReference type="AlphaFoldDB" id="A0A1D8UQC8"/>
<name>A0A1D8UQC8_9PROT</name>
<gene>
    <name evidence="1" type="ORF">A0U89_00415</name>
</gene>
<reference evidence="1 2" key="1">
    <citation type="journal article" date="2016" name="Microb. Cell Fact.">
        <title>Dissection of exopolysaccharide biosynthesis in Kozakia baliensis.</title>
        <authorList>
            <person name="Brandt J.U."/>
            <person name="Jakob F."/>
            <person name="Behr J."/>
            <person name="Geissler A.J."/>
            <person name="Vogel R.F."/>
        </authorList>
    </citation>
    <scope>NUCLEOTIDE SEQUENCE [LARGE SCALE GENOMIC DNA]</scope>
    <source>
        <strain evidence="1 2">DSM 14400</strain>
    </source>
</reference>
<evidence type="ECO:0000313" key="1">
    <source>
        <dbReference type="EMBL" id="AOX15844.1"/>
    </source>
</evidence>
<dbReference type="RefSeq" id="WP_070401707.1">
    <property type="nucleotide sequence ID" value="NZ_BJVW01000021.1"/>
</dbReference>
<dbReference type="eggNOG" id="COG4713">
    <property type="taxonomic scope" value="Bacteria"/>
</dbReference>
<dbReference type="Pfam" id="PF09913">
    <property type="entry name" value="DUF2142"/>
    <property type="match status" value="1"/>
</dbReference>
<dbReference type="KEGG" id="kba:A0U89_00415"/>
<dbReference type="EMBL" id="CP014674">
    <property type="protein sequence ID" value="AOX15844.1"/>
    <property type="molecule type" value="Genomic_DNA"/>
</dbReference>
<protein>
    <submittedName>
        <fullName evidence="1">Uncharacterized protein</fullName>
    </submittedName>
</protein>
<dbReference type="InterPro" id="IPR018674">
    <property type="entry name" value="DUF2142_membrane"/>
</dbReference>
<sequence>MFKKSAPASRVWAAIFLPFALLMVMISALANPPFQVLDEAAHFLRAVQVSQGGLRGVKQEGQSGGYVPANLLPLLHGWDDLRYHPERKASLANIEKADTIKWGGNSALIGFPNTVTYGPFCYFPQTFAVLLGRFAHFSIIRTYYFAKIVNGLFFALVATLSIAIARRGDMFLLLICALPMTFDLAASLSQDGPLIALNAWLAALLTRHERNRPWSWAAWGMMGLGFGAAGMAKPPELALSLIAYCVAGPCEWGRALICPVIAAILTLVWLIVGVMPIKLQFLPESGVSDHGQLLYLWHHPLALPILIVRSIATYGTGYYAQFIGVLGWLDTPLPAWFYGAAFVIFVAALLMSLGRDRHQASSVAAFWWKLGIAASILSATAGVFLSLYVIWTPVGAPLIHGVHGRYFLPIACFVILLFPDRSHFTEATGSVTMRRATTYLLTMWLFVTVAVFGHTLIMRFWAV</sequence>
<accession>A0A1D8UQC8</accession>
<keyword evidence="2" id="KW-1185">Reference proteome</keyword>